<feature type="transmembrane region" description="Helical" evidence="7">
    <location>
        <begin position="171"/>
        <end position="191"/>
    </location>
</feature>
<dbReference type="GO" id="GO:0005886">
    <property type="term" value="C:plasma membrane"/>
    <property type="evidence" value="ECO:0007669"/>
    <property type="project" value="UniProtKB-SubCell"/>
</dbReference>
<dbReference type="EMBL" id="JAFIDA010000001">
    <property type="protein sequence ID" value="MBP1326585.1"/>
    <property type="molecule type" value="Genomic_DNA"/>
</dbReference>
<keyword evidence="4 7" id="KW-0812">Transmembrane</keyword>
<feature type="domain" description="VTT" evidence="9">
    <location>
        <begin position="34"/>
        <end position="159"/>
    </location>
</feature>
<evidence type="ECO:0000256" key="7">
    <source>
        <dbReference type="RuleBase" id="RU367016"/>
    </source>
</evidence>
<dbReference type="PANTHER" id="PTHR30353">
    <property type="entry name" value="INNER MEMBRANE PROTEIN DEDA-RELATED"/>
    <property type="match status" value="1"/>
</dbReference>
<gene>
    <name evidence="10" type="ORF">JOF28_001817</name>
</gene>
<feature type="transmembrane region" description="Helical" evidence="7">
    <location>
        <begin position="7"/>
        <end position="27"/>
    </location>
</feature>
<sequence>MDVINEFILQAAASPWLLLVMFAVAMIDGFFPPVPSETVLVATVAVAAATGTFSTIALLCLVAAVGALLGDNIAYGIGRKVGATRFRWMRHPRVAAAFTRAGNTLSTRGTPLILGARYIPIGRVAVNMSAGALRYPWRRFLPLSGVAAVTWAAYSALIGFVAGHWLTDQPLLSAVFGVLFALITGVLIDRISAARRQRRKAQNPPPAANDAAPALRDDPDNSCDSPHTNPSFRAC</sequence>
<evidence type="ECO:0000256" key="5">
    <source>
        <dbReference type="ARBA" id="ARBA00022989"/>
    </source>
</evidence>
<organism evidence="10 11">
    <name type="scientific">Leucobacter exalbidus</name>
    <dbReference type="NCBI Taxonomy" id="662960"/>
    <lineage>
        <taxon>Bacteria</taxon>
        <taxon>Bacillati</taxon>
        <taxon>Actinomycetota</taxon>
        <taxon>Actinomycetes</taxon>
        <taxon>Micrococcales</taxon>
        <taxon>Microbacteriaceae</taxon>
        <taxon>Leucobacter</taxon>
    </lineage>
</organism>
<dbReference type="AlphaFoldDB" id="A0A940PUR3"/>
<accession>A0A940PUR3</accession>
<reference evidence="10" key="1">
    <citation type="submission" date="2021-02" db="EMBL/GenBank/DDBJ databases">
        <title>Sequencing the genomes of 1000 actinobacteria strains.</title>
        <authorList>
            <person name="Klenk H.-P."/>
        </authorList>
    </citation>
    <scope>NUCLEOTIDE SEQUENCE</scope>
    <source>
        <strain evidence="10">DSM 22850</strain>
    </source>
</reference>
<dbReference type="Proteomes" id="UP000675163">
    <property type="component" value="Unassembled WGS sequence"/>
</dbReference>
<evidence type="ECO:0000256" key="3">
    <source>
        <dbReference type="ARBA" id="ARBA00022475"/>
    </source>
</evidence>
<dbReference type="Pfam" id="PF09335">
    <property type="entry name" value="VTT_dom"/>
    <property type="match status" value="1"/>
</dbReference>
<evidence type="ECO:0000256" key="6">
    <source>
        <dbReference type="ARBA" id="ARBA00023136"/>
    </source>
</evidence>
<dbReference type="RefSeq" id="WP_209705466.1">
    <property type="nucleotide sequence ID" value="NZ_JAFIDA010000001.1"/>
</dbReference>
<evidence type="ECO:0000256" key="8">
    <source>
        <dbReference type="SAM" id="MobiDB-lite"/>
    </source>
</evidence>
<evidence type="ECO:0000313" key="10">
    <source>
        <dbReference type="EMBL" id="MBP1326585.1"/>
    </source>
</evidence>
<keyword evidence="11" id="KW-1185">Reference proteome</keyword>
<evidence type="ECO:0000256" key="1">
    <source>
        <dbReference type="ARBA" id="ARBA00004651"/>
    </source>
</evidence>
<comment type="subcellular location">
    <subcellularLocation>
        <location evidence="1 7">Cell membrane</location>
        <topology evidence="1 7">Multi-pass membrane protein</topology>
    </subcellularLocation>
</comment>
<evidence type="ECO:0000256" key="4">
    <source>
        <dbReference type="ARBA" id="ARBA00022692"/>
    </source>
</evidence>
<comment type="similarity">
    <text evidence="2 7">Belongs to the DedA family.</text>
</comment>
<keyword evidence="3 7" id="KW-1003">Cell membrane</keyword>
<keyword evidence="6 7" id="KW-0472">Membrane</keyword>
<feature type="transmembrane region" description="Helical" evidence="7">
    <location>
        <begin position="140"/>
        <end position="165"/>
    </location>
</feature>
<protein>
    <submittedName>
        <fullName evidence="10">Membrane protein DedA with SNARE-associated domain</fullName>
    </submittedName>
</protein>
<dbReference type="InterPro" id="IPR032816">
    <property type="entry name" value="VTT_dom"/>
</dbReference>
<feature type="region of interest" description="Disordered" evidence="8">
    <location>
        <begin position="197"/>
        <end position="235"/>
    </location>
</feature>
<evidence type="ECO:0000256" key="2">
    <source>
        <dbReference type="ARBA" id="ARBA00010792"/>
    </source>
</evidence>
<dbReference type="PANTHER" id="PTHR30353:SF0">
    <property type="entry name" value="TRANSMEMBRANE PROTEIN"/>
    <property type="match status" value="1"/>
</dbReference>
<keyword evidence="5 7" id="KW-1133">Transmembrane helix</keyword>
<proteinExistence type="inferred from homology"/>
<name>A0A940PUR3_9MICO</name>
<comment type="caution">
    <text evidence="10">The sequence shown here is derived from an EMBL/GenBank/DDBJ whole genome shotgun (WGS) entry which is preliminary data.</text>
</comment>
<dbReference type="InterPro" id="IPR032818">
    <property type="entry name" value="DedA-like"/>
</dbReference>
<evidence type="ECO:0000313" key="11">
    <source>
        <dbReference type="Proteomes" id="UP000675163"/>
    </source>
</evidence>
<evidence type="ECO:0000259" key="9">
    <source>
        <dbReference type="Pfam" id="PF09335"/>
    </source>
</evidence>
<feature type="compositionally biased region" description="Polar residues" evidence="8">
    <location>
        <begin position="222"/>
        <end position="235"/>
    </location>
</feature>
<feature type="transmembrane region" description="Helical" evidence="7">
    <location>
        <begin position="39"/>
        <end position="70"/>
    </location>
</feature>